<feature type="signal peptide" evidence="1">
    <location>
        <begin position="1"/>
        <end position="23"/>
    </location>
</feature>
<dbReference type="PANTHER" id="PTHR37391:SF2">
    <property type="entry name" value="E3 UBIQUITIN-PROTEIN LIGASE"/>
    <property type="match status" value="1"/>
</dbReference>
<sequence>MCVFLRELLRLFFLMTIADFSYQLFGFQDVLFENTNGMLRFEEKRGLYGCEEVLRKSVEKNPFAGEQHVVLGQIYLGQGRFEEAEKESEERLRLILEWGSPWIRECCGKVGMLVAEFWL</sequence>
<dbReference type="STRING" id="35608.A0A2U1Q1A0"/>
<keyword evidence="1" id="KW-0732">Signal</keyword>
<evidence type="ECO:0000313" key="2">
    <source>
        <dbReference type="EMBL" id="PWA91799.1"/>
    </source>
</evidence>
<dbReference type="OrthoDB" id="2306007at2759"/>
<dbReference type="PANTHER" id="PTHR37391">
    <property type="entry name" value="E3 UBIQUITIN-PROTEIN LIGASE"/>
    <property type="match status" value="1"/>
</dbReference>
<evidence type="ECO:0000256" key="1">
    <source>
        <dbReference type="SAM" id="SignalP"/>
    </source>
</evidence>
<dbReference type="EMBL" id="PKPP01000517">
    <property type="protein sequence ID" value="PWA91799.1"/>
    <property type="molecule type" value="Genomic_DNA"/>
</dbReference>
<dbReference type="SUPFAM" id="SSF48452">
    <property type="entry name" value="TPR-like"/>
    <property type="match status" value="1"/>
</dbReference>
<keyword evidence="3" id="KW-1185">Reference proteome</keyword>
<protein>
    <submittedName>
        <fullName evidence="2">Uncharacterized protein</fullName>
    </submittedName>
</protein>
<comment type="caution">
    <text evidence="2">The sequence shown here is derived from an EMBL/GenBank/DDBJ whole genome shotgun (WGS) entry which is preliminary data.</text>
</comment>
<feature type="chain" id="PRO_5015402089" evidence="1">
    <location>
        <begin position="24"/>
        <end position="119"/>
    </location>
</feature>
<evidence type="ECO:0000313" key="3">
    <source>
        <dbReference type="Proteomes" id="UP000245207"/>
    </source>
</evidence>
<name>A0A2U1Q1A0_ARTAN</name>
<reference evidence="2 3" key="1">
    <citation type="journal article" date="2018" name="Mol. Plant">
        <title>The genome of Artemisia annua provides insight into the evolution of Asteraceae family and artemisinin biosynthesis.</title>
        <authorList>
            <person name="Shen Q."/>
            <person name="Zhang L."/>
            <person name="Liao Z."/>
            <person name="Wang S."/>
            <person name="Yan T."/>
            <person name="Shi P."/>
            <person name="Liu M."/>
            <person name="Fu X."/>
            <person name="Pan Q."/>
            <person name="Wang Y."/>
            <person name="Lv Z."/>
            <person name="Lu X."/>
            <person name="Zhang F."/>
            <person name="Jiang W."/>
            <person name="Ma Y."/>
            <person name="Chen M."/>
            <person name="Hao X."/>
            <person name="Li L."/>
            <person name="Tang Y."/>
            <person name="Lv G."/>
            <person name="Zhou Y."/>
            <person name="Sun X."/>
            <person name="Brodelius P.E."/>
            <person name="Rose J.K.C."/>
            <person name="Tang K."/>
        </authorList>
    </citation>
    <scope>NUCLEOTIDE SEQUENCE [LARGE SCALE GENOMIC DNA]</scope>
    <source>
        <strain evidence="3">cv. Huhao1</strain>
        <tissue evidence="2">Leaf</tissue>
    </source>
</reference>
<organism evidence="2 3">
    <name type="scientific">Artemisia annua</name>
    <name type="common">Sweet wormwood</name>
    <dbReference type="NCBI Taxonomy" id="35608"/>
    <lineage>
        <taxon>Eukaryota</taxon>
        <taxon>Viridiplantae</taxon>
        <taxon>Streptophyta</taxon>
        <taxon>Embryophyta</taxon>
        <taxon>Tracheophyta</taxon>
        <taxon>Spermatophyta</taxon>
        <taxon>Magnoliopsida</taxon>
        <taxon>eudicotyledons</taxon>
        <taxon>Gunneridae</taxon>
        <taxon>Pentapetalae</taxon>
        <taxon>asterids</taxon>
        <taxon>campanulids</taxon>
        <taxon>Asterales</taxon>
        <taxon>Asteraceae</taxon>
        <taxon>Asteroideae</taxon>
        <taxon>Anthemideae</taxon>
        <taxon>Artemisiinae</taxon>
        <taxon>Artemisia</taxon>
    </lineage>
</organism>
<dbReference type="AlphaFoldDB" id="A0A2U1Q1A0"/>
<accession>A0A2U1Q1A0</accession>
<proteinExistence type="predicted"/>
<gene>
    <name evidence="2" type="ORF">CTI12_AA086920</name>
</gene>
<dbReference type="InterPro" id="IPR011990">
    <property type="entry name" value="TPR-like_helical_dom_sf"/>
</dbReference>
<dbReference type="Proteomes" id="UP000245207">
    <property type="component" value="Unassembled WGS sequence"/>
</dbReference>